<reference evidence="2" key="3">
    <citation type="submission" date="2015-04" db="UniProtKB">
        <authorList>
            <consortium name="EnsemblPlants"/>
        </authorList>
    </citation>
    <scope>IDENTIFICATION</scope>
</reference>
<sequence>MASRRWRIFYVSMIEVLKICVKFWERFLTKIGTQSLVMLIDALQGQDFTLVAYKRGLCLTDIRHFLEAMAVVTLRDHAQSNQALRCKFDFQVVFQQTSSACNGLQSGASLGNLPSTSNQSMTPHELQSFEVSNEQVSSKGNEGISVPSMHNKNNTLGGSSTQRQCTTSDGNALLPGDSSTDDYTKKYLAELEKALYGDKSSSDFDFYEDCWVGSCNAVENSAGLSSVNEAHNIYNGGFSAASEAGSVSYGGLSPAGEVGSRRYIGPIRFGGFSQEL</sequence>
<feature type="compositionally biased region" description="Polar residues" evidence="1">
    <location>
        <begin position="130"/>
        <end position="140"/>
    </location>
</feature>
<protein>
    <submittedName>
        <fullName evidence="2">Uncharacterized protein</fullName>
    </submittedName>
</protein>
<organism evidence="2 3">
    <name type="scientific">Leersia perrieri</name>
    <dbReference type="NCBI Taxonomy" id="77586"/>
    <lineage>
        <taxon>Eukaryota</taxon>
        <taxon>Viridiplantae</taxon>
        <taxon>Streptophyta</taxon>
        <taxon>Embryophyta</taxon>
        <taxon>Tracheophyta</taxon>
        <taxon>Spermatophyta</taxon>
        <taxon>Magnoliopsida</taxon>
        <taxon>Liliopsida</taxon>
        <taxon>Poales</taxon>
        <taxon>Poaceae</taxon>
        <taxon>BOP clade</taxon>
        <taxon>Oryzoideae</taxon>
        <taxon>Oryzeae</taxon>
        <taxon>Oryzinae</taxon>
        <taxon>Leersia</taxon>
    </lineage>
</organism>
<feature type="compositionally biased region" description="Polar residues" evidence="1">
    <location>
        <begin position="148"/>
        <end position="170"/>
    </location>
</feature>
<name>A0A0D9XV13_9ORYZ</name>
<keyword evidence="3" id="KW-1185">Reference proteome</keyword>
<reference evidence="3" key="2">
    <citation type="submission" date="2013-12" db="EMBL/GenBank/DDBJ databases">
        <authorList>
            <person name="Yu Y."/>
            <person name="Lee S."/>
            <person name="de Baynast K."/>
            <person name="Wissotski M."/>
            <person name="Liu L."/>
            <person name="Talag J."/>
            <person name="Goicoechea J."/>
            <person name="Angelova A."/>
            <person name="Jetty R."/>
            <person name="Kudrna D."/>
            <person name="Golser W."/>
            <person name="Rivera L."/>
            <person name="Zhang J."/>
            <person name="Wing R."/>
        </authorList>
    </citation>
    <scope>NUCLEOTIDE SEQUENCE</scope>
</reference>
<evidence type="ECO:0000313" key="2">
    <source>
        <dbReference type="EnsemblPlants" id="LPERR11G18490.3"/>
    </source>
</evidence>
<dbReference type="AlphaFoldDB" id="A0A0D9XV13"/>
<proteinExistence type="predicted"/>
<evidence type="ECO:0000313" key="3">
    <source>
        <dbReference type="Proteomes" id="UP000032180"/>
    </source>
</evidence>
<accession>A0A0D9XV13</accession>
<dbReference type="Gramene" id="LPERR11G18490.3">
    <property type="protein sequence ID" value="LPERR11G18490.3"/>
    <property type="gene ID" value="LPERR11G18490"/>
</dbReference>
<feature type="region of interest" description="Disordered" evidence="1">
    <location>
        <begin position="130"/>
        <end position="177"/>
    </location>
</feature>
<dbReference type="Proteomes" id="UP000032180">
    <property type="component" value="Chromosome 11"/>
</dbReference>
<evidence type="ECO:0000256" key="1">
    <source>
        <dbReference type="SAM" id="MobiDB-lite"/>
    </source>
</evidence>
<dbReference type="EnsemblPlants" id="LPERR11G18490.3">
    <property type="protein sequence ID" value="LPERR11G18490.3"/>
    <property type="gene ID" value="LPERR11G18490"/>
</dbReference>
<reference evidence="2 3" key="1">
    <citation type="submission" date="2012-08" db="EMBL/GenBank/DDBJ databases">
        <title>Oryza genome evolution.</title>
        <authorList>
            <person name="Wing R.A."/>
        </authorList>
    </citation>
    <scope>NUCLEOTIDE SEQUENCE</scope>
</reference>